<proteinExistence type="predicted"/>
<dbReference type="AlphaFoldDB" id="A0A2A2DAE0"/>
<comment type="caution">
    <text evidence="2">The sequence shown here is derived from an EMBL/GenBank/DDBJ whole genome shotgun (WGS) entry which is preliminary data.</text>
</comment>
<evidence type="ECO:0000256" key="1">
    <source>
        <dbReference type="SAM" id="MobiDB-lite"/>
    </source>
</evidence>
<protein>
    <submittedName>
        <fullName evidence="2">Uncharacterized protein</fullName>
    </submittedName>
</protein>
<reference evidence="2 3" key="1">
    <citation type="submission" date="2017-08" db="EMBL/GenBank/DDBJ databases">
        <title>Genome sequence of Streptomyces albireticuli NRRL B-1670.</title>
        <authorList>
            <person name="Graham D.E."/>
            <person name="Mahan K.M."/>
            <person name="Klingeman D.M."/>
            <person name="Hettich R.L."/>
            <person name="Parry R.J."/>
            <person name="Spain J.C."/>
        </authorList>
    </citation>
    <scope>NUCLEOTIDE SEQUENCE [LARGE SCALE GENOMIC DNA]</scope>
    <source>
        <strain evidence="2 3">NRRL B-1670</strain>
    </source>
</reference>
<sequence length="137" mass="14502">MPHTASQALADRIEALYGQPLSTLEAHAGATARDSMLGALLGSHTDLSLAERNIDFQLERLRQLAGPDREIGRFDAGHILDCARRIAESVAVRDAHAKSVTAVLASLRRLPGPDTKSPTAALPAVPARPVPAASRAR</sequence>
<accession>A0A2A2DAE0</accession>
<evidence type="ECO:0000313" key="2">
    <source>
        <dbReference type="EMBL" id="PAU48407.1"/>
    </source>
</evidence>
<gene>
    <name evidence="2" type="ORF">CK936_13525</name>
</gene>
<dbReference type="EMBL" id="NSJV01000254">
    <property type="protein sequence ID" value="PAU48407.1"/>
    <property type="molecule type" value="Genomic_DNA"/>
</dbReference>
<name>A0A2A2DAE0_9ACTN</name>
<keyword evidence="3" id="KW-1185">Reference proteome</keyword>
<feature type="compositionally biased region" description="Low complexity" evidence="1">
    <location>
        <begin position="118"/>
        <end position="137"/>
    </location>
</feature>
<organism evidence="2 3">
    <name type="scientific">Streptomyces albireticuli</name>
    <dbReference type="NCBI Taxonomy" id="1940"/>
    <lineage>
        <taxon>Bacteria</taxon>
        <taxon>Bacillati</taxon>
        <taxon>Actinomycetota</taxon>
        <taxon>Actinomycetes</taxon>
        <taxon>Kitasatosporales</taxon>
        <taxon>Streptomycetaceae</taxon>
        <taxon>Streptomyces</taxon>
    </lineage>
</organism>
<evidence type="ECO:0000313" key="3">
    <source>
        <dbReference type="Proteomes" id="UP000218944"/>
    </source>
</evidence>
<dbReference type="RefSeq" id="WP_095581205.1">
    <property type="nucleotide sequence ID" value="NZ_JAJQQS010000010.1"/>
</dbReference>
<feature type="region of interest" description="Disordered" evidence="1">
    <location>
        <begin position="109"/>
        <end position="137"/>
    </location>
</feature>
<dbReference type="Proteomes" id="UP000218944">
    <property type="component" value="Unassembled WGS sequence"/>
</dbReference>